<dbReference type="OrthoDB" id="5195644at2"/>
<dbReference type="EMBL" id="OCNK01000002">
    <property type="protein sequence ID" value="SOD99186.1"/>
    <property type="molecule type" value="Genomic_DNA"/>
</dbReference>
<keyword evidence="3" id="KW-1185">Reference proteome</keyword>
<evidence type="ECO:0000256" key="1">
    <source>
        <dbReference type="SAM" id="MobiDB-lite"/>
    </source>
</evidence>
<organism evidence="2 3">
    <name type="scientific">Blastococcus haudaquaticus</name>
    <dbReference type="NCBI Taxonomy" id="1938745"/>
    <lineage>
        <taxon>Bacteria</taxon>
        <taxon>Bacillati</taxon>
        <taxon>Actinomycetota</taxon>
        <taxon>Actinomycetes</taxon>
        <taxon>Geodermatophilales</taxon>
        <taxon>Geodermatophilaceae</taxon>
        <taxon>Blastococcus</taxon>
    </lineage>
</organism>
<feature type="region of interest" description="Disordered" evidence="1">
    <location>
        <begin position="1"/>
        <end position="32"/>
    </location>
</feature>
<feature type="compositionally biased region" description="Low complexity" evidence="1">
    <location>
        <begin position="23"/>
        <end position="32"/>
    </location>
</feature>
<protein>
    <recommendedName>
        <fullName evidence="4">EcsC protein family protein</fullName>
    </recommendedName>
</protein>
<dbReference type="AlphaFoldDB" id="A0A286GVH5"/>
<name>A0A286GVH5_9ACTN</name>
<dbReference type="Proteomes" id="UP000219482">
    <property type="component" value="Unassembled WGS sequence"/>
</dbReference>
<accession>A0A286GVH5</accession>
<evidence type="ECO:0008006" key="4">
    <source>
        <dbReference type="Google" id="ProtNLM"/>
    </source>
</evidence>
<gene>
    <name evidence="2" type="ORF">SAMN06272739_2196</name>
</gene>
<proteinExistence type="predicted"/>
<dbReference type="RefSeq" id="WP_097183876.1">
    <property type="nucleotide sequence ID" value="NZ_OCNK01000002.1"/>
</dbReference>
<sequence length="300" mass="29859">MTSNGPRTGAARDVPPPRPVAPAPAAAEETGLGRAARAVADAVAGLVGGTGAGPTTAGRTPHPAASGLRDVVGALASAVGAALGDARRPSAPADAPVDGRATGSATPGALREVLAAAAPRLPIRTGTELRRAYPGLSDEEIADALVARAARATSGIGAGTGGLAATRWFAPASLLTLPIALGGETLLVAGVEVVLVGELHELYGRPAGGDARARAAAYVASWSEQRPFDGPSTAGLGTVLGAAGMRALRTQIPRKLKGVMPSGAPFVLGAALAGRSNRRATETLAERMRSELRPGRSDRP</sequence>
<evidence type="ECO:0000313" key="3">
    <source>
        <dbReference type="Proteomes" id="UP000219482"/>
    </source>
</evidence>
<feature type="compositionally biased region" description="Low complexity" evidence="1">
    <location>
        <begin position="83"/>
        <end position="96"/>
    </location>
</feature>
<evidence type="ECO:0000313" key="2">
    <source>
        <dbReference type="EMBL" id="SOD99186.1"/>
    </source>
</evidence>
<reference evidence="3" key="1">
    <citation type="submission" date="2017-09" db="EMBL/GenBank/DDBJ databases">
        <authorList>
            <person name="Varghese N."/>
            <person name="Submissions S."/>
        </authorList>
    </citation>
    <scope>NUCLEOTIDE SEQUENCE [LARGE SCALE GENOMIC DNA]</scope>
    <source>
        <strain evidence="3">DSM 44270</strain>
    </source>
</reference>
<feature type="region of interest" description="Disordered" evidence="1">
    <location>
        <begin position="83"/>
        <end position="105"/>
    </location>
</feature>